<evidence type="ECO:0000313" key="2">
    <source>
        <dbReference type="EMBL" id="KAG2587972.1"/>
    </source>
</evidence>
<feature type="compositionally biased region" description="Basic and acidic residues" evidence="1">
    <location>
        <begin position="25"/>
        <end position="37"/>
    </location>
</feature>
<feature type="region of interest" description="Disordered" evidence="1">
    <location>
        <begin position="145"/>
        <end position="206"/>
    </location>
</feature>
<proteinExistence type="predicted"/>
<gene>
    <name evidence="2" type="ORF">PVAP13_5NG186400</name>
</gene>
<reference evidence="2" key="1">
    <citation type="submission" date="2020-05" db="EMBL/GenBank/DDBJ databases">
        <title>WGS assembly of Panicum virgatum.</title>
        <authorList>
            <person name="Lovell J.T."/>
            <person name="Jenkins J."/>
            <person name="Shu S."/>
            <person name="Juenger T.E."/>
            <person name="Schmutz J."/>
        </authorList>
    </citation>
    <scope>NUCLEOTIDE SEQUENCE</scope>
    <source>
        <strain evidence="2">AP13</strain>
    </source>
</reference>
<feature type="compositionally biased region" description="Low complexity" evidence="1">
    <location>
        <begin position="42"/>
        <end position="63"/>
    </location>
</feature>
<comment type="caution">
    <text evidence="2">The sequence shown here is derived from an EMBL/GenBank/DDBJ whole genome shotgun (WGS) entry which is preliminary data.</text>
</comment>
<feature type="region of interest" description="Disordered" evidence="1">
    <location>
        <begin position="1"/>
        <end position="66"/>
    </location>
</feature>
<evidence type="ECO:0000256" key="1">
    <source>
        <dbReference type="SAM" id="MobiDB-lite"/>
    </source>
</evidence>
<accession>A0A8T0RNP7</accession>
<evidence type="ECO:0000313" key="3">
    <source>
        <dbReference type="Proteomes" id="UP000823388"/>
    </source>
</evidence>
<dbReference type="Proteomes" id="UP000823388">
    <property type="component" value="Chromosome 5N"/>
</dbReference>
<feature type="compositionally biased region" description="Polar residues" evidence="1">
    <location>
        <begin position="1"/>
        <end position="12"/>
    </location>
</feature>
<name>A0A8T0RNP7_PANVG</name>
<feature type="compositionally biased region" description="Low complexity" evidence="1">
    <location>
        <begin position="152"/>
        <end position="161"/>
    </location>
</feature>
<dbReference type="AlphaFoldDB" id="A0A8T0RNP7"/>
<sequence length="225" mass="23005">MPEHQSYASSAMHSRVGAAAAGMPELRELSDPCRQDLRSSGARCPRPAVPSSARRPPASWGAAEEARRRGRRCRGATNVAWCGGRGATGGMRRGYPAVRRGRRRLGVAWCHGGGAMAEEAAVGGEDATSGEAAFGGGDAMAGEAAVGGGDAMAGKAASRGAAGRRDGGGGGATGGEAASREKKKKENAPKSSDARERVHAVGKRSHGNKRIGFVAETFSFSLIVF</sequence>
<dbReference type="EMBL" id="CM029046">
    <property type="protein sequence ID" value="KAG2587972.1"/>
    <property type="molecule type" value="Genomic_DNA"/>
</dbReference>
<organism evidence="2 3">
    <name type="scientific">Panicum virgatum</name>
    <name type="common">Blackwell switchgrass</name>
    <dbReference type="NCBI Taxonomy" id="38727"/>
    <lineage>
        <taxon>Eukaryota</taxon>
        <taxon>Viridiplantae</taxon>
        <taxon>Streptophyta</taxon>
        <taxon>Embryophyta</taxon>
        <taxon>Tracheophyta</taxon>
        <taxon>Spermatophyta</taxon>
        <taxon>Magnoliopsida</taxon>
        <taxon>Liliopsida</taxon>
        <taxon>Poales</taxon>
        <taxon>Poaceae</taxon>
        <taxon>PACMAD clade</taxon>
        <taxon>Panicoideae</taxon>
        <taxon>Panicodae</taxon>
        <taxon>Paniceae</taxon>
        <taxon>Panicinae</taxon>
        <taxon>Panicum</taxon>
        <taxon>Panicum sect. Hiantes</taxon>
    </lineage>
</organism>
<keyword evidence="3" id="KW-1185">Reference proteome</keyword>
<protein>
    <submittedName>
        <fullName evidence="2">Uncharacterized protein</fullName>
    </submittedName>
</protein>
<feature type="compositionally biased region" description="Basic and acidic residues" evidence="1">
    <location>
        <begin position="178"/>
        <end position="199"/>
    </location>
</feature>